<dbReference type="HAMAP" id="MF_01855">
    <property type="entry name" value="FBPase_class1"/>
    <property type="match status" value="1"/>
</dbReference>
<dbReference type="InterPro" id="IPR044015">
    <property type="entry name" value="FBPase_C_dom"/>
</dbReference>
<keyword evidence="6 9" id="KW-0378">Hydrolase</keyword>
<evidence type="ECO:0000256" key="3">
    <source>
        <dbReference type="ARBA" id="ARBA00010941"/>
    </source>
</evidence>
<dbReference type="PROSITE" id="PS00124">
    <property type="entry name" value="FBPASE"/>
    <property type="match status" value="1"/>
</dbReference>
<keyword evidence="8 9" id="KW-0119">Carbohydrate metabolism</keyword>
<comment type="similarity">
    <text evidence="3 9 10">Belongs to the FBPase class 1 family.</text>
</comment>
<dbReference type="FunFam" id="3.40.190.80:FF:000011">
    <property type="entry name" value="Fructose-1,6-bisphosphatase class 1"/>
    <property type="match status" value="1"/>
</dbReference>
<evidence type="ECO:0000313" key="13">
    <source>
        <dbReference type="EMBL" id="RDE09729.1"/>
    </source>
</evidence>
<dbReference type="GO" id="GO:0042132">
    <property type="term" value="F:fructose 1,6-bisphosphate 1-phosphatase activity"/>
    <property type="evidence" value="ECO:0007669"/>
    <property type="project" value="UniProtKB-UniRule"/>
</dbReference>
<keyword evidence="4 9" id="KW-0963">Cytoplasm</keyword>
<comment type="subunit">
    <text evidence="9">Homotetramer.</text>
</comment>
<dbReference type="OrthoDB" id="9806756at2"/>
<dbReference type="InterPro" id="IPR033391">
    <property type="entry name" value="FBPase_N"/>
</dbReference>
<dbReference type="GO" id="GO:0005986">
    <property type="term" value="P:sucrose biosynthetic process"/>
    <property type="evidence" value="ECO:0007669"/>
    <property type="project" value="TreeGrafter"/>
</dbReference>
<dbReference type="PIRSF" id="PIRSF000904">
    <property type="entry name" value="FBPtase_SBPase"/>
    <property type="match status" value="1"/>
</dbReference>
<evidence type="ECO:0000259" key="12">
    <source>
        <dbReference type="Pfam" id="PF18913"/>
    </source>
</evidence>
<evidence type="ECO:0000256" key="2">
    <source>
        <dbReference type="ARBA" id="ARBA00005215"/>
    </source>
</evidence>
<comment type="pathway">
    <text evidence="2">Carbohydrate biosynthesis; Calvin cycle.</text>
</comment>
<evidence type="ECO:0000256" key="10">
    <source>
        <dbReference type="RuleBase" id="RU000508"/>
    </source>
</evidence>
<dbReference type="Proteomes" id="UP000253759">
    <property type="component" value="Unassembled WGS sequence"/>
</dbReference>
<feature type="binding site" evidence="9">
    <location>
        <position position="108"/>
    </location>
    <ligand>
        <name>Mg(2+)</name>
        <dbReference type="ChEBI" id="CHEBI:18420"/>
        <label>2</label>
    </ligand>
</feature>
<evidence type="ECO:0000256" key="4">
    <source>
        <dbReference type="ARBA" id="ARBA00022490"/>
    </source>
</evidence>
<evidence type="ECO:0000256" key="8">
    <source>
        <dbReference type="ARBA" id="ARBA00023277"/>
    </source>
</evidence>
<dbReference type="InterPro" id="IPR020548">
    <property type="entry name" value="Fructose_bisphosphatase_AS"/>
</dbReference>
<feature type="binding site" evidence="9">
    <location>
        <position position="105"/>
    </location>
    <ligand>
        <name>Mg(2+)</name>
        <dbReference type="ChEBI" id="CHEBI:18420"/>
        <label>1</label>
    </ligand>
</feature>
<dbReference type="PRINTS" id="PR00115">
    <property type="entry name" value="F16BPHPHTASE"/>
</dbReference>
<feature type="domain" description="Fructose-1-6-bisphosphatase class 1 C-terminal" evidence="12">
    <location>
        <begin position="189"/>
        <end position="322"/>
    </location>
</feature>
<dbReference type="AlphaFoldDB" id="A0A369W6U7"/>
<comment type="catalytic activity">
    <reaction evidence="1 9">
        <text>beta-D-fructose 1,6-bisphosphate + H2O = beta-D-fructose 6-phosphate + phosphate</text>
        <dbReference type="Rhea" id="RHEA:11064"/>
        <dbReference type="ChEBI" id="CHEBI:15377"/>
        <dbReference type="ChEBI" id="CHEBI:32966"/>
        <dbReference type="ChEBI" id="CHEBI:43474"/>
        <dbReference type="ChEBI" id="CHEBI:57634"/>
        <dbReference type="EC" id="3.1.3.11"/>
    </reaction>
</comment>
<feature type="binding site" evidence="9">
    <location>
        <position position="105"/>
    </location>
    <ligand>
        <name>Mg(2+)</name>
        <dbReference type="ChEBI" id="CHEBI:18420"/>
        <label>2</label>
    </ligand>
</feature>
<evidence type="ECO:0000256" key="1">
    <source>
        <dbReference type="ARBA" id="ARBA00001273"/>
    </source>
</evidence>
<reference evidence="14" key="1">
    <citation type="submission" date="2018-07" db="EMBL/GenBank/DDBJ databases">
        <authorList>
            <person name="Liu B.-T."/>
            <person name="Du Z."/>
        </authorList>
    </citation>
    <scope>NUCLEOTIDE SEQUENCE [LARGE SCALE GENOMIC DNA]</scope>
    <source>
        <strain evidence="14">XYN52</strain>
    </source>
</reference>
<dbReference type="EMBL" id="QQNH01000004">
    <property type="protein sequence ID" value="RDE09729.1"/>
    <property type="molecule type" value="Genomic_DNA"/>
</dbReference>
<dbReference type="GO" id="GO:0005829">
    <property type="term" value="C:cytosol"/>
    <property type="evidence" value="ECO:0007669"/>
    <property type="project" value="TreeGrafter"/>
</dbReference>
<evidence type="ECO:0000256" key="7">
    <source>
        <dbReference type="ARBA" id="ARBA00022842"/>
    </source>
</evidence>
<dbReference type="Pfam" id="PF00316">
    <property type="entry name" value="FBPase"/>
    <property type="match status" value="1"/>
</dbReference>
<comment type="cofactor">
    <cofactor evidence="9">
        <name>Mg(2+)</name>
        <dbReference type="ChEBI" id="CHEBI:18420"/>
    </cofactor>
    <text evidence="9">Binds 2 magnesium ions per subunit.</text>
</comment>
<dbReference type="Gene3D" id="3.40.190.80">
    <property type="match status" value="1"/>
</dbReference>
<dbReference type="GO" id="GO:0006000">
    <property type="term" value="P:fructose metabolic process"/>
    <property type="evidence" value="ECO:0007669"/>
    <property type="project" value="TreeGrafter"/>
</dbReference>
<accession>A0A369W6U7</accession>
<evidence type="ECO:0000259" key="11">
    <source>
        <dbReference type="Pfam" id="PF00316"/>
    </source>
</evidence>
<dbReference type="GO" id="GO:0030388">
    <property type="term" value="P:fructose 1,6-bisphosphate metabolic process"/>
    <property type="evidence" value="ECO:0007669"/>
    <property type="project" value="TreeGrafter"/>
</dbReference>
<dbReference type="InterPro" id="IPR028343">
    <property type="entry name" value="FBPtase"/>
</dbReference>
<organism evidence="13 14">
    <name type="scientific">Pelagibacterium lacus</name>
    <dbReference type="NCBI Taxonomy" id="2282655"/>
    <lineage>
        <taxon>Bacteria</taxon>
        <taxon>Pseudomonadati</taxon>
        <taxon>Pseudomonadota</taxon>
        <taxon>Alphaproteobacteria</taxon>
        <taxon>Hyphomicrobiales</taxon>
        <taxon>Devosiaceae</taxon>
        <taxon>Pelagibacterium</taxon>
    </lineage>
</organism>
<dbReference type="PIRSF" id="PIRSF500210">
    <property type="entry name" value="FBPtase"/>
    <property type="match status" value="1"/>
</dbReference>
<dbReference type="RefSeq" id="WP_114644897.1">
    <property type="nucleotide sequence ID" value="NZ_QQNH01000004.1"/>
</dbReference>
<dbReference type="PANTHER" id="PTHR11556">
    <property type="entry name" value="FRUCTOSE-1,6-BISPHOSPHATASE-RELATED"/>
    <property type="match status" value="1"/>
</dbReference>
<proteinExistence type="inferred from homology"/>
<sequence length="326" mass="34443">MSLSLTDWIKTSGVSSEIGTVFELVAGCAIDIVDALRAAALAGDTASIQAVNVQGEEQKKLDVVANDIFLAKGRESGVLAAMVSEELEDIVVVEGSEGRLALIFDPLDGSSNLEVNGAVGSIFSVLDLGGAGPVTERDVLQSGRRQVAAGYVLYGPATLLVLTTGRGVTIFSLDEAAERFALVRDGLRIPEEAAEFSINASRRGKWYRPTADFIEACLAGTSGPFGKSYNMRWCAAMVADLHRILCRGGIFLYPEDEGTRDKGGRLRLLYEANPMSMIVEAAGGASSTGTQAILDVEPSGLHQRIGVIIGSKREVARATALYGKEG</sequence>
<dbReference type="InterPro" id="IPR000146">
    <property type="entry name" value="FBPase_class-1"/>
</dbReference>
<keyword evidence="5 9" id="KW-0479">Metal-binding</keyword>
<evidence type="ECO:0000256" key="6">
    <source>
        <dbReference type="ARBA" id="ARBA00022801"/>
    </source>
</evidence>
<dbReference type="CDD" id="cd00354">
    <property type="entry name" value="FBPase"/>
    <property type="match status" value="1"/>
</dbReference>
<protein>
    <recommendedName>
        <fullName evidence="9">Fructose-1,6-bisphosphatase class 1</fullName>
        <shortName evidence="9">FBPase class 1</shortName>
        <ecNumber evidence="9">3.1.3.11</ecNumber>
    </recommendedName>
    <alternativeName>
        <fullName evidence="9">D-fructose-1,6-bisphosphate 1-phosphohydrolase class 1</fullName>
    </alternativeName>
</protein>
<evidence type="ECO:0000256" key="9">
    <source>
        <dbReference type="HAMAP-Rule" id="MF_01855"/>
    </source>
</evidence>
<feature type="binding site" evidence="9">
    <location>
        <begin position="108"/>
        <end position="111"/>
    </location>
    <ligand>
        <name>substrate</name>
    </ligand>
</feature>
<comment type="caution">
    <text evidence="9">Lacks conserved residue(s) required for the propagation of feature annotation.</text>
</comment>
<dbReference type="Pfam" id="PF18913">
    <property type="entry name" value="FBPase_C"/>
    <property type="match status" value="1"/>
</dbReference>
<dbReference type="GO" id="GO:0006094">
    <property type="term" value="P:gluconeogenesis"/>
    <property type="evidence" value="ECO:0007669"/>
    <property type="project" value="UniProtKB-UniRule"/>
</dbReference>
<feature type="binding site" evidence="9">
    <location>
        <position position="107"/>
    </location>
    <ligand>
        <name>Mg(2+)</name>
        <dbReference type="ChEBI" id="CHEBI:18420"/>
        <label>1</label>
    </ligand>
</feature>
<dbReference type="PANTHER" id="PTHR11556:SF35">
    <property type="entry name" value="SEDOHEPTULOSE-1,7-BISPHOSPHATASE, CHLOROPLASTIC"/>
    <property type="match status" value="1"/>
</dbReference>
<comment type="subcellular location">
    <subcellularLocation>
        <location evidence="9">Cytoplasm</location>
    </subcellularLocation>
</comment>
<dbReference type="EC" id="3.1.3.11" evidence="9"/>
<feature type="binding site" evidence="9">
    <location>
        <position position="199"/>
    </location>
    <ligand>
        <name>substrate</name>
    </ligand>
</feature>
<dbReference type="GO" id="GO:0000287">
    <property type="term" value="F:magnesium ion binding"/>
    <property type="evidence" value="ECO:0007669"/>
    <property type="project" value="UniProtKB-UniRule"/>
</dbReference>
<feature type="domain" description="Fructose-1-6-bisphosphatase class I N-terminal" evidence="11">
    <location>
        <begin position="31"/>
        <end position="184"/>
    </location>
</feature>
<evidence type="ECO:0000313" key="14">
    <source>
        <dbReference type="Proteomes" id="UP000253759"/>
    </source>
</evidence>
<dbReference type="Gene3D" id="3.30.540.10">
    <property type="entry name" value="Fructose-1,6-Bisphosphatase, subunit A, domain 1"/>
    <property type="match status" value="1"/>
</dbReference>
<evidence type="ECO:0000256" key="5">
    <source>
        <dbReference type="ARBA" id="ARBA00022723"/>
    </source>
</evidence>
<gene>
    <name evidence="9" type="primary">fbp</name>
    <name evidence="13" type="ORF">DVH29_04095</name>
</gene>
<comment type="caution">
    <text evidence="13">The sequence shown here is derived from an EMBL/GenBank/DDBJ whole genome shotgun (WGS) entry which is preliminary data.</text>
</comment>
<feature type="binding site" evidence="9">
    <location>
        <position position="85"/>
    </location>
    <ligand>
        <name>Mg(2+)</name>
        <dbReference type="ChEBI" id="CHEBI:18420"/>
        <label>1</label>
    </ligand>
</feature>
<name>A0A369W6U7_9HYPH</name>
<keyword evidence="7 9" id="KW-0460">Magnesium</keyword>
<keyword evidence="14" id="KW-1185">Reference proteome</keyword>
<dbReference type="SUPFAM" id="SSF56655">
    <property type="entry name" value="Carbohydrate phosphatase"/>
    <property type="match status" value="1"/>
</dbReference>
<feature type="binding site" evidence="9">
    <location>
        <position position="271"/>
    </location>
    <ligand>
        <name>Mg(2+)</name>
        <dbReference type="ChEBI" id="CHEBI:18420"/>
        <label>2</label>
    </ligand>
</feature>
<dbReference type="GO" id="GO:0006002">
    <property type="term" value="P:fructose 6-phosphate metabolic process"/>
    <property type="evidence" value="ECO:0007669"/>
    <property type="project" value="TreeGrafter"/>
</dbReference>
<dbReference type="NCBIfam" id="NF006779">
    <property type="entry name" value="PRK09293.1-3"/>
    <property type="match status" value="1"/>
</dbReference>